<dbReference type="RefSeq" id="WP_096335993.1">
    <property type="nucleotide sequence ID" value="NZ_MOMC01000025.1"/>
</dbReference>
<dbReference type="OrthoDB" id="9807580at2"/>
<dbReference type="InterPro" id="IPR033904">
    <property type="entry name" value="Trans_IPPS_HH"/>
</dbReference>
<dbReference type="SFLD" id="SFLDG01212">
    <property type="entry name" value="Phytoene_synthase_like"/>
    <property type="match status" value="1"/>
</dbReference>
<keyword evidence="2" id="KW-0808">Transferase</keyword>
<comment type="pathway">
    <text evidence="1">Carotenoid biosynthesis; phytoene biosynthesis.</text>
</comment>
<dbReference type="CDD" id="cd00683">
    <property type="entry name" value="Trans_IPPS_HH"/>
    <property type="match status" value="1"/>
</dbReference>
<protein>
    <submittedName>
        <fullName evidence="3">Phytoene synthase</fullName>
    </submittedName>
</protein>
<dbReference type="InterPro" id="IPR008949">
    <property type="entry name" value="Isoprenoid_synthase_dom_sf"/>
</dbReference>
<dbReference type="PANTHER" id="PTHR31480">
    <property type="entry name" value="BIFUNCTIONAL LYCOPENE CYCLASE/PHYTOENE SYNTHASE"/>
    <property type="match status" value="1"/>
</dbReference>
<keyword evidence="4" id="KW-1185">Reference proteome</keyword>
<dbReference type="GO" id="GO:0051996">
    <property type="term" value="F:squalene synthase [NAD(P)H] activity"/>
    <property type="evidence" value="ECO:0007669"/>
    <property type="project" value="InterPro"/>
</dbReference>
<dbReference type="AlphaFoldDB" id="A0A1V2IDH9"/>
<dbReference type="Pfam" id="PF00494">
    <property type="entry name" value="SQS_PSY"/>
    <property type="match status" value="1"/>
</dbReference>
<dbReference type="Proteomes" id="UP000188929">
    <property type="component" value="Unassembled WGS sequence"/>
</dbReference>
<dbReference type="SFLD" id="SFLDS00005">
    <property type="entry name" value="Isoprenoid_Synthase_Type_I"/>
    <property type="match status" value="1"/>
</dbReference>
<reference evidence="4" key="1">
    <citation type="submission" date="2016-10" db="EMBL/GenBank/DDBJ databases">
        <title>Frankia sp. NRRL B-16386 Genome sequencing.</title>
        <authorList>
            <person name="Ghodhbane-Gtari F."/>
            <person name="Swanson E."/>
            <person name="Gueddou A."/>
            <person name="Hezbri K."/>
            <person name="Ktari K."/>
            <person name="Nouioui I."/>
            <person name="Morris K."/>
            <person name="Simpson S."/>
            <person name="Abebe-Akele F."/>
            <person name="Thomas K."/>
            <person name="Gtari M."/>
            <person name="Tisa L.S."/>
        </authorList>
    </citation>
    <scope>NUCLEOTIDE SEQUENCE [LARGE SCALE GENOMIC DNA]</scope>
    <source>
        <strain evidence="4">NRRL B-16386</strain>
    </source>
</reference>
<dbReference type="InterPro" id="IPR019845">
    <property type="entry name" value="Squalene/phytoene_synthase_CS"/>
</dbReference>
<dbReference type="InterPro" id="IPR044843">
    <property type="entry name" value="Trans_IPPS_bact-type"/>
</dbReference>
<dbReference type="SFLD" id="SFLDG01018">
    <property type="entry name" value="Squalene/Phytoene_Synthase_Lik"/>
    <property type="match status" value="1"/>
</dbReference>
<comment type="caution">
    <text evidence="3">The sequence shown here is derived from an EMBL/GenBank/DDBJ whole genome shotgun (WGS) entry which is preliminary data.</text>
</comment>
<dbReference type="PROSITE" id="PS01045">
    <property type="entry name" value="SQUALEN_PHYTOEN_SYN_2"/>
    <property type="match status" value="1"/>
</dbReference>
<name>A0A1V2IDH9_9ACTN</name>
<accession>A0A1V2IDH9</accession>
<gene>
    <name evidence="3" type="ORF">BL253_13600</name>
</gene>
<dbReference type="UniPathway" id="UPA00799"/>
<evidence type="ECO:0000256" key="2">
    <source>
        <dbReference type="ARBA" id="ARBA00022679"/>
    </source>
</evidence>
<evidence type="ECO:0000256" key="1">
    <source>
        <dbReference type="ARBA" id="ARBA00004684"/>
    </source>
</evidence>
<dbReference type="InterPro" id="IPR002060">
    <property type="entry name" value="Squ/phyt_synthse"/>
</dbReference>
<dbReference type="GO" id="GO:0004311">
    <property type="term" value="F:geranylgeranyl diphosphate synthase activity"/>
    <property type="evidence" value="ECO:0007669"/>
    <property type="project" value="InterPro"/>
</dbReference>
<organism evidence="3 4">
    <name type="scientific">Pseudofrankia asymbiotica</name>
    <dbReference type="NCBI Taxonomy" id="1834516"/>
    <lineage>
        <taxon>Bacteria</taxon>
        <taxon>Bacillati</taxon>
        <taxon>Actinomycetota</taxon>
        <taxon>Actinomycetes</taxon>
        <taxon>Frankiales</taxon>
        <taxon>Frankiaceae</taxon>
        <taxon>Pseudofrankia</taxon>
    </lineage>
</organism>
<sequence length="358" mass="39114">MSVAQDAELAAIAAEPVLRRSYAAARRLNAEHGRTYYLATLLLPAWKRPYVHALYGFARYADDIVDSLDSQLPAADRAAWLADWGGRLVDTLRRGADAVASHVAEGAAAVDYPDASYPYAGSPGTGHRGGRGRSPRREDVSVLPAVIHTIRRWDLPIGYFDSFLASMAMDLTVTGYDTFDELMTYVYGSGTVIGLQMLPVLGPSSPAAAPYAGDLGTAFQLINFLRDVGEDLRRGRVYLPRESMELFGVSRDRLATGVVDGAVRRLLRHEIGRARELLRGATPGIRLLHPTSRDCVWTAARLYGGILDEIEKADYQVLSRRVAVGTPRRLSVAGGALLRSQGRRLVPRQRPSSPRKGT</sequence>
<dbReference type="GO" id="GO:0016117">
    <property type="term" value="P:carotenoid biosynthetic process"/>
    <property type="evidence" value="ECO:0007669"/>
    <property type="project" value="UniProtKB-ARBA"/>
</dbReference>
<dbReference type="SUPFAM" id="SSF48576">
    <property type="entry name" value="Terpenoid synthases"/>
    <property type="match status" value="1"/>
</dbReference>
<evidence type="ECO:0000313" key="4">
    <source>
        <dbReference type="Proteomes" id="UP000188929"/>
    </source>
</evidence>
<dbReference type="EMBL" id="MOMC01000025">
    <property type="protein sequence ID" value="ONH30516.1"/>
    <property type="molecule type" value="Genomic_DNA"/>
</dbReference>
<proteinExistence type="predicted"/>
<dbReference type="Gene3D" id="1.10.600.10">
    <property type="entry name" value="Farnesyl Diphosphate Synthase"/>
    <property type="match status" value="1"/>
</dbReference>
<evidence type="ECO:0000313" key="3">
    <source>
        <dbReference type="EMBL" id="ONH30516.1"/>
    </source>
</evidence>
<dbReference type="STRING" id="1834516.BL253_13600"/>